<keyword evidence="5 18" id="KW-0479">Metal-binding</keyword>
<dbReference type="PROSITE" id="PS51385">
    <property type="entry name" value="YJEF_N"/>
    <property type="match status" value="1"/>
</dbReference>
<dbReference type="AlphaFoldDB" id="A0A9D2HJC7"/>
<dbReference type="GO" id="GO:0005524">
    <property type="term" value="F:ATP binding"/>
    <property type="evidence" value="ECO:0007669"/>
    <property type="project" value="UniProtKB-UniRule"/>
</dbReference>
<dbReference type="PIRSF" id="PIRSF017184">
    <property type="entry name" value="Nnr"/>
    <property type="match status" value="1"/>
</dbReference>
<dbReference type="PANTHER" id="PTHR12592:SF0">
    <property type="entry name" value="ATP-DEPENDENT (S)-NAD(P)H-HYDRATE DEHYDRATASE"/>
    <property type="match status" value="1"/>
</dbReference>
<organism evidence="23 24">
    <name type="scientific">Candidatus Lachnoclostridium stercoravium</name>
    <dbReference type="NCBI Taxonomy" id="2838633"/>
    <lineage>
        <taxon>Bacteria</taxon>
        <taxon>Bacillati</taxon>
        <taxon>Bacillota</taxon>
        <taxon>Clostridia</taxon>
        <taxon>Lachnospirales</taxon>
        <taxon>Lachnospiraceae</taxon>
    </lineage>
</organism>
<dbReference type="InterPro" id="IPR036652">
    <property type="entry name" value="YjeF_N_dom_sf"/>
</dbReference>
<feature type="binding site" evidence="17">
    <location>
        <begin position="429"/>
        <end position="433"/>
    </location>
    <ligand>
        <name>AMP</name>
        <dbReference type="ChEBI" id="CHEBI:456215"/>
    </ligand>
</feature>
<comment type="function">
    <text evidence="17">Catalyzes the dehydration of the S-form of NAD(P)HX at the expense of ADP, which is converted to AMP. Together with NAD(P)HX epimerase, which catalyzes the epimerization of the S- and R-forms, the enzyme allows the repair of both epimers of NAD(P)HX, a damaged form of NAD(P)H that is a result of enzymatic or heat-dependent hydration.</text>
</comment>
<evidence type="ECO:0000259" key="22">
    <source>
        <dbReference type="PROSITE" id="PS51385"/>
    </source>
</evidence>
<evidence type="ECO:0000256" key="17">
    <source>
        <dbReference type="HAMAP-Rule" id="MF_01965"/>
    </source>
</evidence>
<evidence type="ECO:0000313" key="24">
    <source>
        <dbReference type="Proteomes" id="UP000823900"/>
    </source>
</evidence>
<keyword evidence="11 18" id="KW-0413">Isomerase</keyword>
<evidence type="ECO:0000256" key="16">
    <source>
        <dbReference type="ARBA" id="ARBA00049209"/>
    </source>
</evidence>
<comment type="function">
    <text evidence="18">Catalyzes the epimerization of the S- and R-forms of NAD(P)HX, a damaged form of NAD(P)H that is a result of enzymatic or heat-dependent hydration. This is a prerequisite for the S-specific NAD(P)H-hydrate dehydratase to allow the repair of both epimers of NAD(P)HX.</text>
</comment>
<evidence type="ECO:0000256" key="11">
    <source>
        <dbReference type="ARBA" id="ARBA00023235"/>
    </source>
</evidence>
<sequence>MKYLAGSAQMKEIDRYTIEEIGIPSLVLMERAAMAVAEEVEKTFSSPLFDKKRDTILAVCGSGNNGADAAAAARMLALKGFQASILLAGQREKCTQEMRRQLEIAGKLEIPVMEYGEFLPGECSVLIDGIFGIGLGRKVEGRYKEVINMMNRLSAKKVIAVDIPSGIHGETGAVMGCAVKADVTVTFGFEKMGTAVYPGREYSGIVKVADIGFPDQSRRQAEEKTGKMAFVLEESDLSLIPRRPAYSNKGTFGKVLIVAGAKNMAGAAYLSALAAYRTGAGLVKVMTPEENRLIIQESLPEAVMISYNAGKIMEDEEERDRFALQIEKECMQASAVVLGPGLGQQPYGKMVAKHVLSSVCSPVIVDADGLNVIAANPELTGYYTENVIITPHLGEMSRLAGKEIREIQEDLAAAAAEYAETYGITCVLKDAATVVADRDGRISVNKSGTSAMAKGGSGDVLTGMIAALIAQGMDEVMAARMGVYLHGLCGEKAAEEKGGYGVLAHEIADQAGKVLKNRG</sequence>
<evidence type="ECO:0000256" key="5">
    <source>
        <dbReference type="ARBA" id="ARBA00022723"/>
    </source>
</evidence>
<evidence type="ECO:0000256" key="12">
    <source>
        <dbReference type="ARBA" id="ARBA00023239"/>
    </source>
</evidence>
<comment type="similarity">
    <text evidence="18">Belongs to the NnrE/AIBP family.</text>
</comment>
<dbReference type="PANTHER" id="PTHR12592">
    <property type="entry name" value="ATP-DEPENDENT (S)-NAD(P)H-HYDRATE DEHYDRATASE FAMILY MEMBER"/>
    <property type="match status" value="1"/>
</dbReference>
<evidence type="ECO:0000256" key="2">
    <source>
        <dbReference type="ARBA" id="ARBA00000909"/>
    </source>
</evidence>
<dbReference type="NCBIfam" id="TIGR00196">
    <property type="entry name" value="yjeF_cterm"/>
    <property type="match status" value="1"/>
</dbReference>
<feature type="binding site" evidence="17">
    <location>
        <position position="392"/>
    </location>
    <ligand>
        <name>(6S)-NADPHX</name>
        <dbReference type="ChEBI" id="CHEBI:64076"/>
    </ligand>
</feature>
<dbReference type="HAMAP" id="MF_01965">
    <property type="entry name" value="NADHX_dehydratase"/>
    <property type="match status" value="1"/>
</dbReference>
<feature type="binding site" evidence="17">
    <location>
        <position position="267"/>
    </location>
    <ligand>
        <name>(6S)-NADPHX</name>
        <dbReference type="ChEBI" id="CHEBI:64076"/>
    </ligand>
</feature>
<protein>
    <recommendedName>
        <fullName evidence="19">Bifunctional NAD(P)H-hydrate repair enzyme</fullName>
    </recommendedName>
    <alternativeName>
        <fullName evidence="19">Nicotinamide nucleotide repair protein</fullName>
    </alternativeName>
    <domain>
        <recommendedName>
            <fullName evidence="19">ADP-dependent (S)-NAD(P)H-hydrate dehydratase</fullName>
            <ecNumber evidence="19">4.2.1.136</ecNumber>
        </recommendedName>
        <alternativeName>
            <fullName evidence="19">ADP-dependent NAD(P)HX dehydratase</fullName>
        </alternativeName>
    </domain>
    <domain>
        <recommendedName>
            <fullName evidence="19">NAD(P)H-hydrate epimerase</fullName>
            <ecNumber evidence="19">5.1.99.6</ecNumber>
        </recommendedName>
    </domain>
</protein>
<comment type="similarity">
    <text evidence="17">Belongs to the NnrD/CARKD family.</text>
</comment>
<comment type="cofactor">
    <cofactor evidence="17">
        <name>Mg(2+)</name>
        <dbReference type="ChEBI" id="CHEBI:18420"/>
    </cofactor>
</comment>
<dbReference type="InterPro" id="IPR030677">
    <property type="entry name" value="Nnr"/>
</dbReference>
<feature type="domain" description="YjeF C-terminal" evidence="21">
    <location>
        <begin position="232"/>
        <end position="518"/>
    </location>
</feature>
<comment type="catalytic activity">
    <reaction evidence="2 18 19">
        <text>(6R)-NADPHX = (6S)-NADPHX</text>
        <dbReference type="Rhea" id="RHEA:32227"/>
        <dbReference type="ChEBI" id="CHEBI:64076"/>
        <dbReference type="ChEBI" id="CHEBI:64077"/>
        <dbReference type="EC" id="5.1.99.6"/>
    </reaction>
</comment>
<comment type="function">
    <text evidence="14 19">Bifunctional enzyme that catalyzes the epimerization of the S- and R-forms of NAD(P)HX and the dehydration of the S-form of NAD(P)HX at the expense of ADP, which is converted to AMP. This allows the repair of both epimers of NAD(P)HX, a damaged form of NAD(P)H that is a result of enzymatic or heat-dependent hydration.</text>
</comment>
<evidence type="ECO:0000259" key="20">
    <source>
        <dbReference type="PROSITE" id="PS50206"/>
    </source>
</evidence>
<keyword evidence="13" id="KW-0511">Multifunctional enzyme</keyword>
<keyword evidence="6 17" id="KW-0547">Nucleotide-binding</keyword>
<evidence type="ECO:0000313" key="23">
    <source>
        <dbReference type="EMBL" id="HJA71897.1"/>
    </source>
</evidence>
<dbReference type="GO" id="GO:0052856">
    <property type="term" value="F:NAD(P)HX epimerase activity"/>
    <property type="evidence" value="ECO:0007669"/>
    <property type="project" value="UniProtKB-UniRule"/>
</dbReference>
<dbReference type="Gene3D" id="3.40.50.10260">
    <property type="entry name" value="YjeF N-terminal domain"/>
    <property type="match status" value="1"/>
</dbReference>
<comment type="catalytic activity">
    <reaction evidence="1 18 19">
        <text>(6R)-NADHX = (6S)-NADHX</text>
        <dbReference type="Rhea" id="RHEA:32215"/>
        <dbReference type="ChEBI" id="CHEBI:64074"/>
        <dbReference type="ChEBI" id="CHEBI:64075"/>
        <dbReference type="EC" id="5.1.99.6"/>
    </reaction>
</comment>
<evidence type="ECO:0000256" key="18">
    <source>
        <dbReference type="HAMAP-Rule" id="MF_01966"/>
    </source>
</evidence>
<accession>A0A9D2HJC7</accession>
<comment type="similarity">
    <text evidence="3 19">In the N-terminal section; belongs to the NnrE/AIBP family.</text>
</comment>
<dbReference type="Pfam" id="PF03853">
    <property type="entry name" value="YjeF_N"/>
    <property type="match status" value="1"/>
</dbReference>
<evidence type="ECO:0000256" key="7">
    <source>
        <dbReference type="ARBA" id="ARBA00022840"/>
    </source>
</evidence>
<feature type="binding site" evidence="18">
    <location>
        <position position="165"/>
    </location>
    <ligand>
        <name>K(+)</name>
        <dbReference type="ChEBI" id="CHEBI:29103"/>
    </ligand>
</feature>
<proteinExistence type="inferred from homology"/>
<feature type="binding site" evidence="18">
    <location>
        <position position="128"/>
    </location>
    <ligand>
        <name>K(+)</name>
        <dbReference type="ChEBI" id="CHEBI:29103"/>
    </ligand>
</feature>
<feature type="binding site" evidence="18">
    <location>
        <position position="65"/>
    </location>
    <ligand>
        <name>K(+)</name>
        <dbReference type="ChEBI" id="CHEBI:29103"/>
    </ligand>
</feature>
<dbReference type="Gene3D" id="3.40.1190.20">
    <property type="match status" value="1"/>
</dbReference>
<feature type="domain" description="YjeF N-terminal" evidence="22">
    <location>
        <begin position="10"/>
        <end position="219"/>
    </location>
</feature>
<feature type="binding site" evidence="17">
    <location>
        <position position="459"/>
    </location>
    <ligand>
        <name>(6S)-NADPHX</name>
        <dbReference type="ChEBI" id="CHEBI:64076"/>
    </ligand>
</feature>
<dbReference type="NCBIfam" id="TIGR00197">
    <property type="entry name" value="yjeF_nterm"/>
    <property type="match status" value="1"/>
</dbReference>
<evidence type="ECO:0000256" key="14">
    <source>
        <dbReference type="ARBA" id="ARBA00025153"/>
    </source>
</evidence>
<dbReference type="GO" id="GO:0110051">
    <property type="term" value="P:metabolite repair"/>
    <property type="evidence" value="ECO:0007669"/>
    <property type="project" value="TreeGrafter"/>
</dbReference>
<feature type="binding site" evidence="18">
    <location>
        <position position="162"/>
    </location>
    <ligand>
        <name>(6S)-NADPHX</name>
        <dbReference type="ChEBI" id="CHEBI:64076"/>
    </ligand>
</feature>
<evidence type="ECO:0000256" key="6">
    <source>
        <dbReference type="ARBA" id="ARBA00022741"/>
    </source>
</evidence>
<dbReference type="EC" id="4.2.1.136" evidence="19"/>
<dbReference type="CDD" id="cd01171">
    <property type="entry name" value="YXKO-related"/>
    <property type="match status" value="1"/>
</dbReference>
<keyword evidence="12 17" id="KW-0456">Lyase</keyword>
<reference evidence="23" key="1">
    <citation type="journal article" date="2021" name="PeerJ">
        <title>Extensive microbial diversity within the chicken gut microbiome revealed by metagenomics and culture.</title>
        <authorList>
            <person name="Gilroy R."/>
            <person name="Ravi A."/>
            <person name="Getino M."/>
            <person name="Pursley I."/>
            <person name="Horton D.L."/>
            <person name="Alikhan N.F."/>
            <person name="Baker D."/>
            <person name="Gharbi K."/>
            <person name="Hall N."/>
            <person name="Watson M."/>
            <person name="Adriaenssens E.M."/>
            <person name="Foster-Nyarko E."/>
            <person name="Jarju S."/>
            <person name="Secka A."/>
            <person name="Antonio M."/>
            <person name="Oren A."/>
            <person name="Chaudhuri R.R."/>
            <person name="La Ragione R."/>
            <person name="Hildebrand F."/>
            <person name="Pallen M.J."/>
        </authorList>
    </citation>
    <scope>NUCLEOTIDE SEQUENCE</scope>
    <source>
        <strain evidence="23">CHK178-16964</strain>
    </source>
</reference>
<feature type="binding site" evidence="18">
    <location>
        <begin position="64"/>
        <end position="68"/>
    </location>
    <ligand>
        <name>(6S)-NADPHX</name>
        <dbReference type="ChEBI" id="CHEBI:64076"/>
    </ligand>
</feature>
<evidence type="ECO:0000256" key="9">
    <source>
        <dbReference type="ARBA" id="ARBA00022958"/>
    </source>
</evidence>
<comment type="similarity">
    <text evidence="4 19">In the C-terminal section; belongs to the NnrD/CARKD family.</text>
</comment>
<feature type="binding site" evidence="17">
    <location>
        <position position="458"/>
    </location>
    <ligand>
        <name>AMP</name>
        <dbReference type="ChEBI" id="CHEBI:456215"/>
    </ligand>
</feature>
<keyword evidence="7 17" id="KW-0067">ATP-binding</keyword>
<evidence type="ECO:0000256" key="13">
    <source>
        <dbReference type="ARBA" id="ARBA00023268"/>
    </source>
</evidence>
<dbReference type="PROSITE" id="PS01049">
    <property type="entry name" value="YJEF_C_1"/>
    <property type="match status" value="1"/>
</dbReference>
<gene>
    <name evidence="17" type="primary">nnrD</name>
    <name evidence="18" type="synonym">nnrE</name>
    <name evidence="23" type="ORF">IAA07_10040</name>
</gene>
<dbReference type="SUPFAM" id="SSF64153">
    <property type="entry name" value="YjeF N-terminal domain-like"/>
    <property type="match status" value="1"/>
</dbReference>
<dbReference type="GO" id="GO:0046496">
    <property type="term" value="P:nicotinamide nucleotide metabolic process"/>
    <property type="evidence" value="ECO:0007669"/>
    <property type="project" value="UniProtKB-UniRule"/>
</dbReference>
<comment type="cofactor">
    <cofactor evidence="18 19">
        <name>K(+)</name>
        <dbReference type="ChEBI" id="CHEBI:29103"/>
    </cofactor>
    <text evidence="18 19">Binds 1 potassium ion per subunit.</text>
</comment>
<dbReference type="GO" id="GO:0046872">
    <property type="term" value="F:metal ion binding"/>
    <property type="evidence" value="ECO:0007669"/>
    <property type="project" value="UniProtKB-UniRule"/>
</dbReference>
<evidence type="ECO:0000256" key="1">
    <source>
        <dbReference type="ARBA" id="ARBA00000013"/>
    </source>
</evidence>
<dbReference type="PROSITE" id="PS50206">
    <property type="entry name" value="RHODANESE_3"/>
    <property type="match status" value="1"/>
</dbReference>
<evidence type="ECO:0000259" key="21">
    <source>
        <dbReference type="PROSITE" id="PS51383"/>
    </source>
</evidence>
<evidence type="ECO:0000256" key="10">
    <source>
        <dbReference type="ARBA" id="ARBA00023027"/>
    </source>
</evidence>
<evidence type="ECO:0000256" key="3">
    <source>
        <dbReference type="ARBA" id="ARBA00006001"/>
    </source>
</evidence>
<feature type="binding site" evidence="18">
    <location>
        <position position="143"/>
    </location>
    <ligand>
        <name>(6S)-NADPHX</name>
        <dbReference type="ChEBI" id="CHEBI:64076"/>
    </ligand>
</feature>
<dbReference type="InterPro" id="IPR000631">
    <property type="entry name" value="CARKD"/>
</dbReference>
<dbReference type="InterPro" id="IPR004443">
    <property type="entry name" value="YjeF_N_dom"/>
</dbReference>
<name>A0A9D2HJC7_9FIRM</name>
<comment type="subunit">
    <text evidence="17">Homotetramer.</text>
</comment>
<feature type="binding site" evidence="17">
    <location>
        <position position="341"/>
    </location>
    <ligand>
        <name>(6S)-NADPHX</name>
        <dbReference type="ChEBI" id="CHEBI:64076"/>
    </ligand>
</feature>
<evidence type="ECO:0000256" key="15">
    <source>
        <dbReference type="ARBA" id="ARBA00048238"/>
    </source>
</evidence>
<dbReference type="EMBL" id="DWZA01000088">
    <property type="protein sequence ID" value="HJA71897.1"/>
    <property type="molecule type" value="Genomic_DNA"/>
</dbReference>
<dbReference type="InterPro" id="IPR029056">
    <property type="entry name" value="Ribokinase-like"/>
</dbReference>
<comment type="catalytic activity">
    <reaction evidence="16 17 19">
        <text>(6S)-NADPHX + ADP = AMP + phosphate + NADPH + H(+)</text>
        <dbReference type="Rhea" id="RHEA:32235"/>
        <dbReference type="ChEBI" id="CHEBI:15378"/>
        <dbReference type="ChEBI" id="CHEBI:43474"/>
        <dbReference type="ChEBI" id="CHEBI:57783"/>
        <dbReference type="ChEBI" id="CHEBI:64076"/>
        <dbReference type="ChEBI" id="CHEBI:456215"/>
        <dbReference type="ChEBI" id="CHEBI:456216"/>
        <dbReference type="EC" id="4.2.1.136"/>
    </reaction>
</comment>
<evidence type="ECO:0000256" key="19">
    <source>
        <dbReference type="PIRNR" id="PIRNR017184"/>
    </source>
</evidence>
<dbReference type="InterPro" id="IPR017953">
    <property type="entry name" value="Carbohydrate_kinase_pred_CS"/>
</dbReference>
<comment type="caution">
    <text evidence="23">The sequence shown here is derived from an EMBL/GenBank/DDBJ whole genome shotgun (WGS) entry which is preliminary data.</text>
</comment>
<dbReference type="InterPro" id="IPR001763">
    <property type="entry name" value="Rhodanese-like_dom"/>
</dbReference>
<feature type="domain" description="Rhodanese" evidence="20">
    <location>
        <begin position="37"/>
        <end position="93"/>
    </location>
</feature>
<dbReference type="EC" id="5.1.99.6" evidence="19"/>
<keyword evidence="8 17" id="KW-0521">NADP</keyword>
<evidence type="ECO:0000256" key="4">
    <source>
        <dbReference type="ARBA" id="ARBA00009524"/>
    </source>
</evidence>
<dbReference type="PROSITE" id="PS51383">
    <property type="entry name" value="YJEF_C_3"/>
    <property type="match status" value="1"/>
</dbReference>
<keyword evidence="9 18" id="KW-0630">Potassium</keyword>
<dbReference type="Pfam" id="PF01256">
    <property type="entry name" value="Carb_kinase"/>
    <property type="match status" value="1"/>
</dbReference>
<comment type="catalytic activity">
    <reaction evidence="15 17 19">
        <text>(6S)-NADHX + ADP = AMP + phosphate + NADH + H(+)</text>
        <dbReference type="Rhea" id="RHEA:32223"/>
        <dbReference type="ChEBI" id="CHEBI:15378"/>
        <dbReference type="ChEBI" id="CHEBI:43474"/>
        <dbReference type="ChEBI" id="CHEBI:57945"/>
        <dbReference type="ChEBI" id="CHEBI:64074"/>
        <dbReference type="ChEBI" id="CHEBI:456215"/>
        <dbReference type="ChEBI" id="CHEBI:456216"/>
        <dbReference type="EC" id="4.2.1.136"/>
    </reaction>
</comment>
<dbReference type="PROSITE" id="PS01050">
    <property type="entry name" value="YJEF_C_2"/>
    <property type="match status" value="1"/>
</dbReference>
<dbReference type="GO" id="GO:0052855">
    <property type="term" value="F:ADP-dependent NAD(P)H-hydrate dehydratase activity"/>
    <property type="evidence" value="ECO:0007669"/>
    <property type="project" value="UniProtKB-UniRule"/>
</dbReference>
<evidence type="ECO:0000256" key="8">
    <source>
        <dbReference type="ARBA" id="ARBA00022857"/>
    </source>
</evidence>
<feature type="binding site" evidence="18">
    <location>
        <begin position="132"/>
        <end position="138"/>
    </location>
    <ligand>
        <name>(6S)-NADPHX</name>
        <dbReference type="ChEBI" id="CHEBI:64076"/>
    </ligand>
</feature>
<dbReference type="SUPFAM" id="SSF53613">
    <property type="entry name" value="Ribokinase-like"/>
    <property type="match status" value="1"/>
</dbReference>
<dbReference type="HAMAP" id="MF_01966">
    <property type="entry name" value="NADHX_epimerase"/>
    <property type="match status" value="1"/>
</dbReference>
<dbReference type="Proteomes" id="UP000823900">
    <property type="component" value="Unassembled WGS sequence"/>
</dbReference>
<reference evidence="23" key="2">
    <citation type="submission" date="2021-04" db="EMBL/GenBank/DDBJ databases">
        <authorList>
            <person name="Gilroy R."/>
        </authorList>
    </citation>
    <scope>NUCLEOTIDE SEQUENCE</scope>
    <source>
        <strain evidence="23">CHK178-16964</strain>
    </source>
</reference>
<keyword evidence="10 17" id="KW-0520">NAD</keyword>